<dbReference type="EMBL" id="CP009516">
    <property type="protein sequence ID" value="AKB77410.1"/>
    <property type="molecule type" value="Genomic_DNA"/>
</dbReference>
<dbReference type="InterPro" id="IPR029058">
    <property type="entry name" value="AB_hydrolase_fold"/>
</dbReference>
<evidence type="ECO:0000313" key="1">
    <source>
        <dbReference type="EMBL" id="AKB77410.1"/>
    </source>
</evidence>
<dbReference type="GeneID" id="62701878"/>
<name>A0A0E3WSV3_9EURY</name>
<dbReference type="SUPFAM" id="SSF53474">
    <property type="entry name" value="alpha/beta-Hydrolases"/>
    <property type="match status" value="1"/>
</dbReference>
<reference evidence="1 2" key="1">
    <citation type="submission" date="2014-07" db="EMBL/GenBank/DDBJ databases">
        <title>Methanogenic archaea and the global carbon cycle.</title>
        <authorList>
            <person name="Henriksen J.R."/>
            <person name="Luke J."/>
            <person name="Reinhart S."/>
            <person name="Benedict M.N."/>
            <person name="Youngblut N.D."/>
            <person name="Metcalf M.E."/>
            <person name="Whitaker R.J."/>
            <person name="Metcalf W.W."/>
        </authorList>
    </citation>
    <scope>NUCLEOTIDE SEQUENCE [LARGE SCALE GENOMIC DNA]</scope>
    <source>
        <strain evidence="1 2">HB-1</strain>
    </source>
</reference>
<organism evidence="1 2">
    <name type="scientific">Methanosarcina horonobensis HB-1 = JCM 15518</name>
    <dbReference type="NCBI Taxonomy" id="1434110"/>
    <lineage>
        <taxon>Archaea</taxon>
        <taxon>Methanobacteriati</taxon>
        <taxon>Methanobacteriota</taxon>
        <taxon>Stenosarchaea group</taxon>
        <taxon>Methanomicrobia</taxon>
        <taxon>Methanosarcinales</taxon>
        <taxon>Methanosarcinaceae</taxon>
        <taxon>Methanosarcina</taxon>
    </lineage>
</organism>
<sequence length="167" mass="18473">MGAGIALRIAIHYPDLVSKLVVASVTYNNSGFRPGLLTGMEKLKPEDLTGTSWQDEYIRITPNPEDWPTLVDKLKQLDLHIPDLPAGAIRSIKAPTLVIIGDSDIVRPERSVEMLRLLGGVPEDISILPQSRLAVFPNTTDIELVDRSNWLIPIVTEFLDAPMPEAR</sequence>
<dbReference type="Proteomes" id="UP000033101">
    <property type="component" value="Chromosome"/>
</dbReference>
<keyword evidence="2" id="KW-1185">Reference proteome</keyword>
<dbReference type="RefSeq" id="WP_052730714.1">
    <property type="nucleotide sequence ID" value="NZ_BBCW01000012.1"/>
</dbReference>
<dbReference type="PATRIC" id="fig|1434110.4.peg.1154"/>
<evidence type="ECO:0000313" key="2">
    <source>
        <dbReference type="Proteomes" id="UP000033101"/>
    </source>
</evidence>
<dbReference type="GO" id="GO:0016787">
    <property type="term" value="F:hydrolase activity"/>
    <property type="evidence" value="ECO:0007669"/>
    <property type="project" value="UniProtKB-KW"/>
</dbReference>
<dbReference type="Gene3D" id="3.40.50.1820">
    <property type="entry name" value="alpha/beta hydrolase"/>
    <property type="match status" value="1"/>
</dbReference>
<dbReference type="AlphaFoldDB" id="A0A0E3WSV3"/>
<gene>
    <name evidence="1" type="ORF">MSHOH_0927</name>
</gene>
<dbReference type="KEGG" id="mhor:MSHOH_0927"/>
<accession>A0A0E3WSV3</accession>
<dbReference type="HOGENOM" id="CLU_020336_50_5_2"/>
<proteinExistence type="predicted"/>
<keyword evidence="1" id="KW-0378">Hydrolase</keyword>
<dbReference type="STRING" id="1434110.MSHOH_0927"/>
<dbReference type="OrthoDB" id="7531at2157"/>
<protein>
    <submittedName>
        <fullName evidence="1">Alpha/beta hydrolase family protein</fullName>
    </submittedName>
</protein>